<feature type="transmembrane region" description="Helical" evidence="6">
    <location>
        <begin position="185"/>
        <end position="203"/>
    </location>
</feature>
<dbReference type="InterPro" id="IPR004670">
    <property type="entry name" value="NhaA"/>
</dbReference>
<evidence type="ECO:0000313" key="7">
    <source>
        <dbReference type="EMBL" id="OBY66480.1"/>
    </source>
</evidence>
<accession>A0A1B8U3N3</accession>
<feature type="transmembrane region" description="Helical" evidence="6">
    <location>
        <begin position="64"/>
        <end position="82"/>
    </location>
</feature>
<keyword evidence="5 6" id="KW-0472">Membrane</keyword>
<dbReference type="KEGG" id="pob:LPB03_09210"/>
<evidence type="ECO:0000313" key="8">
    <source>
        <dbReference type="Proteomes" id="UP000092584"/>
    </source>
</evidence>
<comment type="catalytic activity">
    <reaction evidence="6">
        <text>Na(+)(in) + 2 H(+)(out) = Na(+)(out) + 2 H(+)(in)</text>
        <dbReference type="Rhea" id="RHEA:29251"/>
        <dbReference type="ChEBI" id="CHEBI:15378"/>
        <dbReference type="ChEBI" id="CHEBI:29101"/>
    </reaction>
</comment>
<feature type="transmembrane region" description="Helical" evidence="6">
    <location>
        <begin position="21"/>
        <end position="44"/>
    </location>
</feature>
<name>A0A1B8U3N3_9FLAO</name>
<organism evidence="7 8">
    <name type="scientific">Polaribacter vadi</name>
    <dbReference type="NCBI Taxonomy" id="1774273"/>
    <lineage>
        <taxon>Bacteria</taxon>
        <taxon>Pseudomonadati</taxon>
        <taxon>Bacteroidota</taxon>
        <taxon>Flavobacteriia</taxon>
        <taxon>Flavobacteriales</taxon>
        <taxon>Flavobacteriaceae</taxon>
    </lineage>
</organism>
<comment type="subcellular location">
    <subcellularLocation>
        <location evidence="1">Cell inner membrane</location>
        <topology evidence="1">Multi-pass membrane protein</topology>
    </subcellularLocation>
    <subcellularLocation>
        <location evidence="6">Cell membrane</location>
        <topology evidence="6">Multi-pass membrane protein</topology>
    </subcellularLocation>
</comment>
<keyword evidence="6" id="KW-0813">Transport</keyword>
<keyword evidence="8" id="KW-1185">Reference proteome</keyword>
<gene>
    <name evidence="6" type="primary">nhaA</name>
    <name evidence="7" type="ORF">LPB3_00325</name>
</gene>
<proteinExistence type="inferred from homology"/>
<comment type="similarity">
    <text evidence="6">Belongs to the NhaA Na(+)/H(+) (TC 2.A.33) antiporter family.</text>
</comment>
<comment type="function">
    <text evidence="6">Na(+)/H(+) antiporter that extrudes sodium in exchange for external protons.</text>
</comment>
<feature type="transmembrane region" description="Helical" evidence="6">
    <location>
        <begin position="374"/>
        <end position="396"/>
    </location>
</feature>
<dbReference type="AlphaFoldDB" id="A0A1B8U3N3"/>
<feature type="transmembrane region" description="Helical" evidence="6">
    <location>
        <begin position="103"/>
        <end position="120"/>
    </location>
</feature>
<protein>
    <recommendedName>
        <fullName evidence="6">Na(+)/H(+) antiporter NhaA</fullName>
    </recommendedName>
    <alternativeName>
        <fullName evidence="6">Sodium/proton antiporter NhaA</fullName>
    </alternativeName>
</protein>
<dbReference type="NCBIfam" id="TIGR00773">
    <property type="entry name" value="NhaA"/>
    <property type="match status" value="1"/>
</dbReference>
<evidence type="ECO:0000256" key="5">
    <source>
        <dbReference type="ARBA" id="ARBA00023136"/>
    </source>
</evidence>
<dbReference type="GO" id="GO:0015385">
    <property type="term" value="F:sodium:proton antiporter activity"/>
    <property type="evidence" value="ECO:0007669"/>
    <property type="project" value="UniProtKB-UniRule"/>
</dbReference>
<comment type="caution">
    <text evidence="7">The sequence shown here is derived from an EMBL/GenBank/DDBJ whole genome shotgun (WGS) entry which is preliminary data.</text>
</comment>
<feature type="transmembrane region" description="Helical" evidence="6">
    <location>
        <begin position="306"/>
        <end position="325"/>
    </location>
</feature>
<keyword evidence="6" id="KW-0915">Sodium</keyword>
<dbReference type="Pfam" id="PF06965">
    <property type="entry name" value="Na_H_antiport_1"/>
    <property type="match status" value="1"/>
</dbReference>
<evidence type="ECO:0000256" key="6">
    <source>
        <dbReference type="HAMAP-Rule" id="MF_01844"/>
    </source>
</evidence>
<keyword evidence="6" id="KW-0739">Sodium transport</keyword>
<feature type="transmembrane region" description="Helical" evidence="6">
    <location>
        <begin position="210"/>
        <end position="228"/>
    </location>
</feature>
<dbReference type="STRING" id="1774273.LPB03_09210"/>
<keyword evidence="3 6" id="KW-0812">Transmembrane</keyword>
<feature type="transmembrane region" description="Helical" evidence="6">
    <location>
        <begin position="158"/>
        <end position="179"/>
    </location>
</feature>
<dbReference type="OrthoDB" id="9808135at2"/>
<dbReference type="PANTHER" id="PTHR30341:SF0">
    <property type="entry name" value="NA(+)_H(+) ANTIPORTER NHAA"/>
    <property type="match status" value="1"/>
</dbReference>
<dbReference type="GO" id="GO:0005886">
    <property type="term" value="C:plasma membrane"/>
    <property type="evidence" value="ECO:0007669"/>
    <property type="project" value="UniProtKB-SubCell"/>
</dbReference>
<reference evidence="8" key="1">
    <citation type="submission" date="2016-02" db="EMBL/GenBank/DDBJ databases">
        <authorList>
            <person name="Shin S.-K."/>
            <person name="Yi H."/>
            <person name="Kim E."/>
        </authorList>
    </citation>
    <scope>NUCLEOTIDE SEQUENCE [LARGE SCALE GENOMIC DNA]</scope>
    <source>
        <strain evidence="8">LPB0003</strain>
    </source>
</reference>
<dbReference type="InterPro" id="IPR023171">
    <property type="entry name" value="Na/H_antiporter_dom_sf"/>
</dbReference>
<dbReference type="Proteomes" id="UP000092584">
    <property type="component" value="Unassembled WGS sequence"/>
</dbReference>
<dbReference type="HAMAP" id="MF_01844">
    <property type="entry name" value="NhaA"/>
    <property type="match status" value="1"/>
</dbReference>
<evidence type="ECO:0000256" key="4">
    <source>
        <dbReference type="ARBA" id="ARBA00022989"/>
    </source>
</evidence>
<evidence type="ECO:0000256" key="2">
    <source>
        <dbReference type="ARBA" id="ARBA00022475"/>
    </source>
</evidence>
<keyword evidence="6" id="KW-0050">Antiport</keyword>
<dbReference type="RefSeq" id="WP_065317602.1">
    <property type="nucleotide sequence ID" value="NZ_CP017477.1"/>
</dbReference>
<keyword evidence="6" id="KW-0406">Ion transport</keyword>
<dbReference type="GO" id="GO:0006885">
    <property type="term" value="P:regulation of pH"/>
    <property type="evidence" value="ECO:0007669"/>
    <property type="project" value="UniProtKB-UniRule"/>
</dbReference>
<keyword evidence="4 6" id="KW-1133">Transmembrane helix</keyword>
<dbReference type="EMBL" id="LSFM01000001">
    <property type="protein sequence ID" value="OBY66480.1"/>
    <property type="molecule type" value="Genomic_DNA"/>
</dbReference>
<evidence type="ECO:0000256" key="3">
    <source>
        <dbReference type="ARBA" id="ARBA00022692"/>
    </source>
</evidence>
<keyword evidence="2 6" id="KW-1003">Cell membrane</keyword>
<sequence>MIRKVFLTPFQKFIKIEGFSGILLLLSTIIALIWANSSFGNTYAELWDYKIGISGEGFELKKPLLLWINDGLMAIFFFLIGLEIKREVLIGELNSVKKLAFPLFGAIGGALIPVGLYILLNQNPETFKGWGIPMATDIAFSLAVLNALGKRVPLSLKIFLIAFAIVDDIEAVLVIAIFYSGTIKTTLLLIALGLLAILYFLSYKGYYSKFILFFTGVVVWILFLKSGVHPTVAGILLAFSVPIRQRINSYTFVTQLENVYNNIKKASISRKPILSNEQIESMDDLESWSNKFQSPLQHLEHNLHGWVAYFIIPVFALANAGVLIDSSAGIEVALVVNIVICLVLGKGLGIPIVIFIAEKLNLLQIPANINFKQIIGVSFIAGIGFTMAIFVASLAFTSSPEYISSAKIGILLGSLISAIIGYLILRFSTKKNVFLKKGLRIVN</sequence>
<evidence type="ECO:0000256" key="1">
    <source>
        <dbReference type="ARBA" id="ARBA00004429"/>
    </source>
</evidence>
<feature type="transmembrane region" description="Helical" evidence="6">
    <location>
        <begin position="408"/>
        <end position="425"/>
    </location>
</feature>
<feature type="transmembrane region" description="Helical" evidence="6">
    <location>
        <begin position="332"/>
        <end position="354"/>
    </location>
</feature>
<dbReference type="Gene3D" id="1.20.1530.10">
    <property type="entry name" value="Na+/H+ antiporter like domain"/>
    <property type="match status" value="1"/>
</dbReference>
<dbReference type="PANTHER" id="PTHR30341">
    <property type="entry name" value="SODIUM ION/PROTON ANTIPORTER NHAA-RELATED"/>
    <property type="match status" value="1"/>
</dbReference>